<dbReference type="EMBL" id="BAAAOR010000028">
    <property type="protein sequence ID" value="GAA1532368.1"/>
    <property type="molecule type" value="Genomic_DNA"/>
</dbReference>
<dbReference type="InterPro" id="IPR036683">
    <property type="entry name" value="CO_DH_flav_C_dom_sf"/>
</dbReference>
<accession>A0ABN2B2D6</accession>
<organism evidence="5 6">
    <name type="scientific">Nocardioides humi</name>
    <dbReference type="NCBI Taxonomy" id="449461"/>
    <lineage>
        <taxon>Bacteria</taxon>
        <taxon>Bacillati</taxon>
        <taxon>Actinomycetota</taxon>
        <taxon>Actinomycetes</taxon>
        <taxon>Propionibacteriales</taxon>
        <taxon>Nocardioidaceae</taxon>
        <taxon>Nocardioides</taxon>
    </lineage>
</organism>
<evidence type="ECO:0000256" key="3">
    <source>
        <dbReference type="ARBA" id="ARBA00023002"/>
    </source>
</evidence>
<dbReference type="Gene3D" id="3.30.390.50">
    <property type="entry name" value="CO dehydrogenase flavoprotein, C-terminal domain"/>
    <property type="match status" value="1"/>
</dbReference>
<feature type="domain" description="FAD-binding PCMH-type" evidence="4">
    <location>
        <begin position="1"/>
        <end position="176"/>
    </location>
</feature>
<dbReference type="InterPro" id="IPR016167">
    <property type="entry name" value="FAD-bd_PCMH_sub1"/>
</dbReference>
<dbReference type="InterPro" id="IPR002346">
    <property type="entry name" value="Mopterin_DH_FAD-bd"/>
</dbReference>
<evidence type="ECO:0000313" key="6">
    <source>
        <dbReference type="Proteomes" id="UP001500842"/>
    </source>
</evidence>
<dbReference type="PROSITE" id="PS51387">
    <property type="entry name" value="FAD_PCMH"/>
    <property type="match status" value="1"/>
</dbReference>
<dbReference type="SMART" id="SM01092">
    <property type="entry name" value="CO_deh_flav_C"/>
    <property type="match status" value="1"/>
</dbReference>
<dbReference type="InterPro" id="IPR005107">
    <property type="entry name" value="CO_DH_flav_C"/>
</dbReference>
<dbReference type="PANTHER" id="PTHR42659">
    <property type="entry name" value="XANTHINE DEHYDROGENASE SUBUNIT C-RELATED"/>
    <property type="match status" value="1"/>
</dbReference>
<evidence type="ECO:0000313" key="5">
    <source>
        <dbReference type="EMBL" id="GAA1532368.1"/>
    </source>
</evidence>
<name>A0ABN2B2D6_9ACTN</name>
<dbReference type="InterPro" id="IPR036318">
    <property type="entry name" value="FAD-bd_PCMH-like_sf"/>
</dbReference>
<evidence type="ECO:0000256" key="1">
    <source>
        <dbReference type="ARBA" id="ARBA00022630"/>
    </source>
</evidence>
<comment type="caution">
    <text evidence="5">The sequence shown here is derived from an EMBL/GenBank/DDBJ whole genome shotgun (WGS) entry which is preliminary data.</text>
</comment>
<proteinExistence type="predicted"/>
<dbReference type="Proteomes" id="UP001500842">
    <property type="component" value="Unassembled WGS sequence"/>
</dbReference>
<dbReference type="Pfam" id="PF00941">
    <property type="entry name" value="FAD_binding_5"/>
    <property type="match status" value="1"/>
</dbReference>
<dbReference type="RefSeq" id="WP_141006363.1">
    <property type="nucleotide sequence ID" value="NZ_BAAAOR010000028.1"/>
</dbReference>
<sequence>MKPAPFDYVRPGTLEEALQALAGHPEAKVLAGGQSLVPLLSMRLAAPAVLVDINDLPGLGHVRADADGVRIGALARHAQVLADPGVARVQPLVPLALANVAHATIRNRGTTVGSLVHADAAAEMPMVLRLLEGSLDAAGPGGRRTIPAAELYVGPLESSLHHDEIAVEAFFPALPAGSGVAFEEIARRHGDYAMCGVAAVVAVEGDRVVSAKAGYLSVSDIPTVVDLTEALGGSIGAPALAAAAAAALEQLDPETDIHATADYRAHLATVLTARVLTAAHDDARARAEGTR</sequence>
<dbReference type="PANTHER" id="PTHR42659:SF2">
    <property type="entry name" value="XANTHINE DEHYDROGENASE SUBUNIT C-RELATED"/>
    <property type="match status" value="1"/>
</dbReference>
<evidence type="ECO:0000256" key="2">
    <source>
        <dbReference type="ARBA" id="ARBA00022827"/>
    </source>
</evidence>
<keyword evidence="6" id="KW-1185">Reference proteome</keyword>
<dbReference type="Gene3D" id="3.30.465.10">
    <property type="match status" value="1"/>
</dbReference>
<dbReference type="SUPFAM" id="SSF55447">
    <property type="entry name" value="CO dehydrogenase flavoprotein C-terminal domain-like"/>
    <property type="match status" value="1"/>
</dbReference>
<keyword evidence="1" id="KW-0285">Flavoprotein</keyword>
<reference evidence="5 6" key="1">
    <citation type="journal article" date="2019" name="Int. J. Syst. Evol. Microbiol.">
        <title>The Global Catalogue of Microorganisms (GCM) 10K type strain sequencing project: providing services to taxonomists for standard genome sequencing and annotation.</title>
        <authorList>
            <consortium name="The Broad Institute Genomics Platform"/>
            <consortium name="The Broad Institute Genome Sequencing Center for Infectious Disease"/>
            <person name="Wu L."/>
            <person name="Ma J."/>
        </authorList>
    </citation>
    <scope>NUCLEOTIDE SEQUENCE [LARGE SCALE GENOMIC DNA]</scope>
    <source>
        <strain evidence="5 6">JCM 14942</strain>
    </source>
</reference>
<dbReference type="Gene3D" id="3.30.43.10">
    <property type="entry name" value="Uridine Diphospho-n-acetylenolpyruvylglucosamine Reductase, domain 2"/>
    <property type="match status" value="1"/>
</dbReference>
<dbReference type="Pfam" id="PF03450">
    <property type="entry name" value="CO_deh_flav_C"/>
    <property type="match status" value="1"/>
</dbReference>
<protein>
    <submittedName>
        <fullName evidence="5">Xanthine dehydrogenase family protein subunit M</fullName>
    </submittedName>
</protein>
<evidence type="ECO:0000259" key="4">
    <source>
        <dbReference type="PROSITE" id="PS51387"/>
    </source>
</evidence>
<dbReference type="InterPro" id="IPR016169">
    <property type="entry name" value="FAD-bd_PCMH_sub2"/>
</dbReference>
<keyword evidence="2" id="KW-0274">FAD</keyword>
<keyword evidence="3" id="KW-0560">Oxidoreductase</keyword>
<dbReference type="SUPFAM" id="SSF56176">
    <property type="entry name" value="FAD-binding/transporter-associated domain-like"/>
    <property type="match status" value="1"/>
</dbReference>
<dbReference type="InterPro" id="IPR051312">
    <property type="entry name" value="Diverse_Substr_Oxidored"/>
</dbReference>
<gene>
    <name evidence="5" type="ORF">GCM10009788_39410</name>
</gene>
<dbReference type="InterPro" id="IPR016166">
    <property type="entry name" value="FAD-bd_PCMH"/>
</dbReference>